<proteinExistence type="predicted"/>
<name>A0AA88IGX2_ARTSF</name>
<evidence type="ECO:0000313" key="2">
    <source>
        <dbReference type="Proteomes" id="UP001187531"/>
    </source>
</evidence>
<accession>A0AA88IGX2</accession>
<dbReference type="EMBL" id="JAVRJZ010000004">
    <property type="protein sequence ID" value="KAK2723946.1"/>
    <property type="molecule type" value="Genomic_DNA"/>
</dbReference>
<dbReference type="Proteomes" id="UP001187531">
    <property type="component" value="Unassembled WGS sequence"/>
</dbReference>
<gene>
    <name evidence="1" type="ORF">QYM36_002329</name>
</gene>
<sequence>MRLKAVKIDYCKAEGLDNSKSVDAFALVDSIVLKAFETGLRSDLQEAVRLRQDDYENVDEALEIAQIIESEKLNPVDILSLTSDDTRLQTRPFSLADEEAEFWQRQYRQNQRQ</sequence>
<reference evidence="1" key="1">
    <citation type="submission" date="2023-07" db="EMBL/GenBank/DDBJ databases">
        <title>Chromosome-level genome assembly of Artemia franciscana.</title>
        <authorList>
            <person name="Jo E."/>
        </authorList>
    </citation>
    <scope>NUCLEOTIDE SEQUENCE</scope>
    <source>
        <tissue evidence="1">Whole body</tissue>
    </source>
</reference>
<comment type="caution">
    <text evidence="1">The sequence shown here is derived from an EMBL/GenBank/DDBJ whole genome shotgun (WGS) entry which is preliminary data.</text>
</comment>
<keyword evidence="2" id="KW-1185">Reference proteome</keyword>
<evidence type="ECO:0000313" key="1">
    <source>
        <dbReference type="EMBL" id="KAK2723946.1"/>
    </source>
</evidence>
<dbReference type="AlphaFoldDB" id="A0AA88IGX2"/>
<protein>
    <submittedName>
        <fullName evidence="1">Uncharacterized protein</fullName>
    </submittedName>
</protein>
<organism evidence="1 2">
    <name type="scientific">Artemia franciscana</name>
    <name type="common">Brine shrimp</name>
    <name type="synonym">Artemia sanfranciscana</name>
    <dbReference type="NCBI Taxonomy" id="6661"/>
    <lineage>
        <taxon>Eukaryota</taxon>
        <taxon>Metazoa</taxon>
        <taxon>Ecdysozoa</taxon>
        <taxon>Arthropoda</taxon>
        <taxon>Crustacea</taxon>
        <taxon>Branchiopoda</taxon>
        <taxon>Anostraca</taxon>
        <taxon>Artemiidae</taxon>
        <taxon>Artemia</taxon>
    </lineage>
</organism>